<evidence type="ECO:0008006" key="4">
    <source>
        <dbReference type="Google" id="ProtNLM"/>
    </source>
</evidence>
<protein>
    <recommendedName>
        <fullName evidence="4">MarB family multiple antibiotic resistance protein</fullName>
    </recommendedName>
</protein>
<dbReference type="Pfam" id="PF13999">
    <property type="entry name" value="MarB"/>
    <property type="match status" value="1"/>
</dbReference>
<sequence length="69" mass="7808">MKSFVLFVILLLTSNNILAEQPNNFNASQSNEGEMVIPHTDDPYDINALHNYSDKSESLSSPYYNDNII</sequence>
<organism evidence="2 3">
    <name type="scientific">Buttiauxella gaviniae ATCC 51604</name>
    <dbReference type="NCBI Taxonomy" id="1354253"/>
    <lineage>
        <taxon>Bacteria</taxon>
        <taxon>Pseudomonadati</taxon>
        <taxon>Pseudomonadota</taxon>
        <taxon>Gammaproteobacteria</taxon>
        <taxon>Enterobacterales</taxon>
        <taxon>Enterobacteriaceae</taxon>
        <taxon>Buttiauxella</taxon>
    </lineage>
</organism>
<name>A0A1B7HS78_9ENTR</name>
<dbReference type="AlphaFoldDB" id="A0A1B7HS78"/>
<reference evidence="2 3" key="1">
    <citation type="submission" date="2016-04" db="EMBL/GenBank/DDBJ databases">
        <title>ATOL: Assembling a taxonomically balanced genome-scale reconstruction of the evolutionary history of the Enterobacteriaceae.</title>
        <authorList>
            <person name="Plunkett G.III."/>
            <person name="Neeno-Eckwall E.C."/>
            <person name="Glasner J.D."/>
            <person name="Perna N.T."/>
        </authorList>
    </citation>
    <scope>NUCLEOTIDE SEQUENCE [LARGE SCALE GENOMIC DNA]</scope>
    <source>
        <strain evidence="2 3">ATCC 51604</strain>
    </source>
</reference>
<dbReference type="PATRIC" id="fig|1354253.4.peg.3498"/>
<evidence type="ECO:0000313" key="3">
    <source>
        <dbReference type="Proteomes" id="UP000078504"/>
    </source>
</evidence>
<dbReference type="RefSeq" id="WP_064517260.1">
    <property type="nucleotide sequence ID" value="NZ_LXEP01000031.1"/>
</dbReference>
<feature type="signal peptide" evidence="1">
    <location>
        <begin position="1"/>
        <end position="19"/>
    </location>
</feature>
<comment type="caution">
    <text evidence="2">The sequence shown here is derived from an EMBL/GenBank/DDBJ whole genome shotgun (WGS) entry which is preliminary data.</text>
</comment>
<dbReference type="EMBL" id="LXEP01000031">
    <property type="protein sequence ID" value="OAT18514.1"/>
    <property type="molecule type" value="Genomic_DNA"/>
</dbReference>
<keyword evidence="1" id="KW-0732">Signal</keyword>
<accession>A0A1B7HS78</accession>
<dbReference type="InterPro" id="IPR025732">
    <property type="entry name" value="MarB"/>
</dbReference>
<evidence type="ECO:0000256" key="1">
    <source>
        <dbReference type="SAM" id="SignalP"/>
    </source>
</evidence>
<dbReference type="Proteomes" id="UP000078504">
    <property type="component" value="Unassembled WGS sequence"/>
</dbReference>
<proteinExistence type="predicted"/>
<gene>
    <name evidence="2" type="ORF">M977_03436</name>
</gene>
<feature type="chain" id="PRO_5008593243" description="MarB family multiple antibiotic resistance protein" evidence="1">
    <location>
        <begin position="20"/>
        <end position="69"/>
    </location>
</feature>
<evidence type="ECO:0000313" key="2">
    <source>
        <dbReference type="EMBL" id="OAT18514.1"/>
    </source>
</evidence>